<comment type="caution">
    <text evidence="3">The sequence shown here is derived from an EMBL/GenBank/DDBJ whole genome shotgun (WGS) entry which is preliminary data.</text>
</comment>
<dbReference type="CDD" id="cd03789">
    <property type="entry name" value="GT9_LPS_heptosyltransferase"/>
    <property type="match status" value="1"/>
</dbReference>
<reference evidence="3" key="1">
    <citation type="submission" date="2020-09" db="EMBL/GenBank/DDBJ databases">
        <authorList>
            <person name="Kim M.K."/>
        </authorList>
    </citation>
    <scope>NUCLEOTIDE SEQUENCE</scope>
    <source>
        <strain evidence="3">BT704</strain>
    </source>
</reference>
<dbReference type="SUPFAM" id="SSF53756">
    <property type="entry name" value="UDP-Glycosyltransferase/glycogen phosphorylase"/>
    <property type="match status" value="1"/>
</dbReference>
<dbReference type="PANTHER" id="PTHR30160:SF1">
    <property type="entry name" value="LIPOPOLYSACCHARIDE 1,2-N-ACETYLGLUCOSAMINETRANSFERASE-RELATED"/>
    <property type="match status" value="1"/>
</dbReference>
<dbReference type="Proteomes" id="UP000653797">
    <property type="component" value="Unassembled WGS sequence"/>
</dbReference>
<accession>A0A927B7G2</accession>
<evidence type="ECO:0000256" key="2">
    <source>
        <dbReference type="ARBA" id="ARBA00022679"/>
    </source>
</evidence>
<evidence type="ECO:0000313" key="3">
    <source>
        <dbReference type="EMBL" id="MBD2756602.1"/>
    </source>
</evidence>
<dbReference type="PANTHER" id="PTHR30160">
    <property type="entry name" value="TETRAACYLDISACCHARIDE 4'-KINASE-RELATED"/>
    <property type="match status" value="1"/>
</dbReference>
<dbReference type="GO" id="GO:0008713">
    <property type="term" value="F:ADP-heptose-lipopolysaccharide heptosyltransferase activity"/>
    <property type="evidence" value="ECO:0007669"/>
    <property type="project" value="TreeGrafter"/>
</dbReference>
<dbReference type="Pfam" id="PF01075">
    <property type="entry name" value="Glyco_transf_9"/>
    <property type="match status" value="1"/>
</dbReference>
<keyword evidence="1" id="KW-0328">Glycosyltransferase</keyword>
<organism evidence="3 4">
    <name type="scientific">Spirosoma validum</name>
    <dbReference type="NCBI Taxonomy" id="2771355"/>
    <lineage>
        <taxon>Bacteria</taxon>
        <taxon>Pseudomonadati</taxon>
        <taxon>Bacteroidota</taxon>
        <taxon>Cytophagia</taxon>
        <taxon>Cytophagales</taxon>
        <taxon>Cytophagaceae</taxon>
        <taxon>Spirosoma</taxon>
    </lineage>
</organism>
<keyword evidence="2" id="KW-0808">Transferase</keyword>
<sequence length="359" mass="40822">MSNWFGIKIAGPSNGSTEGPTFQELWRYRYQKSIHLLERYRSASAKYRHLKQIKKKIGNRPLIAIILSEQMGDIIACEPIAREVRQRHPDGYIIWVVREPFAELVKYNPNLDEYLVEKCPGERVQLLQSGIYDKVYNMHISHRKCKYCPEDPINPTADAIGLTFDNYYHRGDLLYIFSQAAGLPAMTAEPKMYILESVRQKIAGLQLPAGPIVIHCQSSHILRDWPADNWNKLVRWLIATYPYPIIEVGLAPTVTEPNPQFRSLCGQLSLLETAEVIRQARLFIGIDSGPAHMANATGVDAILLLGKLFDFVDYLPYSGRYKRGEGVTILNDFGHPCAELPYAWVQDAVQQRLGQPKLV</sequence>
<dbReference type="GO" id="GO:0005829">
    <property type="term" value="C:cytosol"/>
    <property type="evidence" value="ECO:0007669"/>
    <property type="project" value="TreeGrafter"/>
</dbReference>
<evidence type="ECO:0000256" key="1">
    <source>
        <dbReference type="ARBA" id="ARBA00022676"/>
    </source>
</evidence>
<keyword evidence="4" id="KW-1185">Reference proteome</keyword>
<dbReference type="InterPro" id="IPR002201">
    <property type="entry name" value="Glyco_trans_9"/>
</dbReference>
<protein>
    <submittedName>
        <fullName evidence="3">Glycosyltransferase family 9 protein</fullName>
    </submittedName>
</protein>
<dbReference type="RefSeq" id="WP_191042222.1">
    <property type="nucleotide sequence ID" value="NZ_JACXAA010000013.1"/>
</dbReference>
<dbReference type="EMBL" id="JACXAA010000013">
    <property type="protein sequence ID" value="MBD2756602.1"/>
    <property type="molecule type" value="Genomic_DNA"/>
</dbReference>
<proteinExistence type="predicted"/>
<dbReference type="InterPro" id="IPR051199">
    <property type="entry name" value="LPS_LOS_Heptosyltrfase"/>
</dbReference>
<gene>
    <name evidence="3" type="ORF">IC230_27210</name>
</gene>
<dbReference type="AlphaFoldDB" id="A0A927B7G2"/>
<name>A0A927B7G2_9BACT</name>
<dbReference type="Gene3D" id="3.40.50.2000">
    <property type="entry name" value="Glycogen Phosphorylase B"/>
    <property type="match status" value="2"/>
</dbReference>
<dbReference type="GO" id="GO:0009244">
    <property type="term" value="P:lipopolysaccharide core region biosynthetic process"/>
    <property type="evidence" value="ECO:0007669"/>
    <property type="project" value="TreeGrafter"/>
</dbReference>
<evidence type="ECO:0000313" key="4">
    <source>
        <dbReference type="Proteomes" id="UP000653797"/>
    </source>
</evidence>